<dbReference type="PANTHER" id="PTHR36934:SF1">
    <property type="entry name" value="THIOESTERASE DOMAIN-CONTAINING PROTEIN"/>
    <property type="match status" value="1"/>
</dbReference>
<dbReference type="SUPFAM" id="SSF54637">
    <property type="entry name" value="Thioesterase/thiol ester dehydrase-isomerase"/>
    <property type="match status" value="1"/>
</dbReference>
<dbReference type="InterPro" id="IPR025540">
    <property type="entry name" value="FlK"/>
</dbReference>
<dbReference type="EMBL" id="FORT01000015">
    <property type="protein sequence ID" value="SFK55321.1"/>
    <property type="molecule type" value="Genomic_DNA"/>
</dbReference>
<dbReference type="PANTHER" id="PTHR36934">
    <property type="entry name" value="BLR0278 PROTEIN"/>
    <property type="match status" value="1"/>
</dbReference>
<keyword evidence="3" id="KW-1185">Reference proteome</keyword>
<dbReference type="AlphaFoldDB" id="A0A1I4AHB9"/>
<evidence type="ECO:0000313" key="2">
    <source>
        <dbReference type="EMBL" id="SFK55321.1"/>
    </source>
</evidence>
<evidence type="ECO:0000313" key="3">
    <source>
        <dbReference type="Proteomes" id="UP000198915"/>
    </source>
</evidence>
<gene>
    <name evidence="2" type="ORF">SAMN05518846_11553</name>
</gene>
<dbReference type="InterPro" id="IPR054485">
    <property type="entry name" value="FlK-like_dom"/>
</dbReference>
<evidence type="ECO:0000259" key="1">
    <source>
        <dbReference type="Pfam" id="PF22636"/>
    </source>
</evidence>
<sequence length="140" mass="15623">MKKELQPGTTAEFTVTVTEEMFPVFDGEVIHPVLSTVSMIYYMEKAGRYVLLPHLEEHEEGSGFGIEVKHVGPAVAGQKVTFRAVCVEVTEKRVVCEVTADTSCNCVGVGLFTQAIFNKGDMHRRFQKLQAEIDEKNNQN</sequence>
<dbReference type="Gene3D" id="3.10.129.10">
    <property type="entry name" value="Hotdog Thioesterase"/>
    <property type="match status" value="1"/>
</dbReference>
<feature type="domain" description="Fluoroacetyl-CoA-specific thioesterase-like" evidence="1">
    <location>
        <begin position="17"/>
        <end position="119"/>
    </location>
</feature>
<accession>A0A1I4AHB9</accession>
<dbReference type="InterPro" id="IPR029069">
    <property type="entry name" value="HotDog_dom_sf"/>
</dbReference>
<dbReference type="Pfam" id="PF22636">
    <property type="entry name" value="FlK"/>
    <property type="match status" value="1"/>
</dbReference>
<dbReference type="RefSeq" id="WP_092273681.1">
    <property type="nucleotide sequence ID" value="NZ_FORT01000015.1"/>
</dbReference>
<reference evidence="3" key="1">
    <citation type="submission" date="2016-10" db="EMBL/GenBank/DDBJ databases">
        <authorList>
            <person name="Varghese N."/>
            <person name="Submissions S."/>
        </authorList>
    </citation>
    <scope>NUCLEOTIDE SEQUENCE [LARGE SCALE GENOMIC DNA]</scope>
    <source>
        <strain evidence="3">OK042</strain>
    </source>
</reference>
<dbReference type="Proteomes" id="UP000198915">
    <property type="component" value="Unassembled WGS sequence"/>
</dbReference>
<organism evidence="2 3">
    <name type="scientific">Brevibacillus centrosporus</name>
    <dbReference type="NCBI Taxonomy" id="54910"/>
    <lineage>
        <taxon>Bacteria</taxon>
        <taxon>Bacillati</taxon>
        <taxon>Bacillota</taxon>
        <taxon>Bacilli</taxon>
        <taxon>Bacillales</taxon>
        <taxon>Paenibacillaceae</taxon>
        <taxon>Brevibacillus</taxon>
    </lineage>
</organism>
<name>A0A1I4AHB9_9BACL</name>
<proteinExistence type="predicted"/>
<protein>
    <submittedName>
        <fullName evidence="2">Predicted thioesterase</fullName>
    </submittedName>
</protein>
<dbReference type="STRING" id="1884381.SAMN05518846_11553"/>